<evidence type="ECO:0000313" key="2">
    <source>
        <dbReference type="EMBL" id="MBB5070030.1"/>
    </source>
</evidence>
<reference evidence="2 3" key="1">
    <citation type="submission" date="2020-08" db="EMBL/GenBank/DDBJ databases">
        <title>Sequencing the genomes of 1000 actinobacteria strains.</title>
        <authorList>
            <person name="Klenk H.-P."/>
        </authorList>
    </citation>
    <scope>NUCLEOTIDE SEQUENCE [LARGE SCALE GENOMIC DNA]</scope>
    <source>
        <strain evidence="2 3">DSM 45582</strain>
    </source>
</reference>
<proteinExistence type="predicted"/>
<dbReference type="AlphaFoldDB" id="A0A840NDM8"/>
<sequence length="84" mass="9696">MTTRNPRLPCAWHYHPERNITLRWARPDGHFTVHSGDQRGKHDDHTLLDTVRVAPPWQDDHDVARKAQDWAAKNPLTPQTGGRS</sequence>
<evidence type="ECO:0000313" key="3">
    <source>
        <dbReference type="Proteomes" id="UP000580474"/>
    </source>
</evidence>
<name>A0A840NDM8_9PSEU</name>
<protein>
    <submittedName>
        <fullName evidence="2">Uncharacterized protein</fullName>
    </submittedName>
</protein>
<dbReference type="EMBL" id="JACHIV010000001">
    <property type="protein sequence ID" value="MBB5070030.1"/>
    <property type="molecule type" value="Genomic_DNA"/>
</dbReference>
<evidence type="ECO:0000256" key="1">
    <source>
        <dbReference type="SAM" id="MobiDB-lite"/>
    </source>
</evidence>
<dbReference type="RefSeq" id="WP_184479623.1">
    <property type="nucleotide sequence ID" value="NZ_JACHIV010000001.1"/>
</dbReference>
<accession>A0A840NDM8</accession>
<feature type="region of interest" description="Disordered" evidence="1">
    <location>
        <begin position="64"/>
        <end position="84"/>
    </location>
</feature>
<keyword evidence="3" id="KW-1185">Reference proteome</keyword>
<organism evidence="2 3">
    <name type="scientific">Saccharopolyspora gloriosae</name>
    <dbReference type="NCBI Taxonomy" id="455344"/>
    <lineage>
        <taxon>Bacteria</taxon>
        <taxon>Bacillati</taxon>
        <taxon>Actinomycetota</taxon>
        <taxon>Actinomycetes</taxon>
        <taxon>Pseudonocardiales</taxon>
        <taxon>Pseudonocardiaceae</taxon>
        <taxon>Saccharopolyspora</taxon>
    </lineage>
</organism>
<gene>
    <name evidence="2" type="ORF">BJ969_003118</name>
</gene>
<comment type="caution">
    <text evidence="2">The sequence shown here is derived from an EMBL/GenBank/DDBJ whole genome shotgun (WGS) entry which is preliminary data.</text>
</comment>
<dbReference type="Proteomes" id="UP000580474">
    <property type="component" value="Unassembled WGS sequence"/>
</dbReference>